<accession>A0A179HZC8</accession>
<comment type="caution">
    <text evidence="2">The sequence shown here is derived from an EMBL/GenBank/DDBJ whole genome shotgun (WGS) entry which is preliminary data.</text>
</comment>
<organism evidence="2 3">
    <name type="scientific">Purpureocillium lilacinum</name>
    <name type="common">Paecilomyces lilacinus</name>
    <dbReference type="NCBI Taxonomy" id="33203"/>
    <lineage>
        <taxon>Eukaryota</taxon>
        <taxon>Fungi</taxon>
        <taxon>Dikarya</taxon>
        <taxon>Ascomycota</taxon>
        <taxon>Pezizomycotina</taxon>
        <taxon>Sordariomycetes</taxon>
        <taxon>Hypocreomycetidae</taxon>
        <taxon>Hypocreales</taxon>
        <taxon>Ophiocordycipitaceae</taxon>
        <taxon>Purpureocillium</taxon>
    </lineage>
</organism>
<evidence type="ECO:0000313" key="2">
    <source>
        <dbReference type="EMBL" id="OAQ95252.1"/>
    </source>
</evidence>
<feature type="region of interest" description="Disordered" evidence="1">
    <location>
        <begin position="1"/>
        <end position="20"/>
    </location>
</feature>
<sequence length="120" mass="12963">MDRRVTVTPPTIGASKQPPSLWANGCDEHKFLGLENPRDPLAFRSVSALSVRLLPVRLTDDARDMFNGRGPSIGTTPHHSATGRIPYPAPYLEKKVSPSCFVHAAGQGLEHRPSTAVPSP</sequence>
<evidence type="ECO:0000256" key="1">
    <source>
        <dbReference type="SAM" id="MobiDB-lite"/>
    </source>
</evidence>
<gene>
    <name evidence="2" type="ORF">VFPFJ_01361</name>
</gene>
<dbReference type="AlphaFoldDB" id="A0A179HZC8"/>
<dbReference type="EMBL" id="LSBI01000001">
    <property type="protein sequence ID" value="OAQ95252.1"/>
    <property type="molecule type" value="Genomic_DNA"/>
</dbReference>
<feature type="region of interest" description="Disordered" evidence="1">
    <location>
        <begin position="67"/>
        <end position="86"/>
    </location>
</feature>
<dbReference type="Proteomes" id="UP000078340">
    <property type="component" value="Unassembled WGS sequence"/>
</dbReference>
<name>A0A179HZC8_PURLI</name>
<reference evidence="2 3" key="1">
    <citation type="submission" date="2016-02" db="EMBL/GenBank/DDBJ databases">
        <title>Biosynthesis of antibiotic leucinostatins and their inhibition on Phytophthora in bio-control Purpureocillium lilacinum.</title>
        <authorList>
            <person name="Wang G."/>
            <person name="Liu Z."/>
            <person name="Lin R."/>
            <person name="Li E."/>
            <person name="Mao Z."/>
            <person name="Ling J."/>
            <person name="Yin W."/>
            <person name="Xie B."/>
        </authorList>
    </citation>
    <scope>NUCLEOTIDE SEQUENCE [LARGE SCALE GENOMIC DNA]</scope>
    <source>
        <strain evidence="2">PLFJ-1</strain>
    </source>
</reference>
<evidence type="ECO:0000313" key="3">
    <source>
        <dbReference type="Proteomes" id="UP000078340"/>
    </source>
</evidence>
<protein>
    <submittedName>
        <fullName evidence="2">Uncharacterized protein</fullName>
    </submittedName>
</protein>
<proteinExistence type="predicted"/>